<evidence type="ECO:0000256" key="3">
    <source>
        <dbReference type="ARBA" id="ARBA00023136"/>
    </source>
</evidence>
<dbReference type="Proteomes" id="UP001372338">
    <property type="component" value="Unassembled WGS sequence"/>
</dbReference>
<dbReference type="GO" id="GO:0004674">
    <property type="term" value="F:protein serine/threonine kinase activity"/>
    <property type="evidence" value="ECO:0007669"/>
    <property type="project" value="UniProtKB-KW"/>
</dbReference>
<keyword evidence="2" id="KW-0723">Serine/threonine-protein kinase</keyword>
<dbReference type="InterPro" id="IPR001245">
    <property type="entry name" value="Ser-Thr/Tyr_kinase_cat_dom"/>
</dbReference>
<dbReference type="EMBL" id="JAYWIO010000005">
    <property type="protein sequence ID" value="KAK7258833.1"/>
    <property type="molecule type" value="Genomic_DNA"/>
</dbReference>
<dbReference type="PANTHER" id="PTHR47985:SF1">
    <property type="entry name" value="PROTEIN KINASE SUPERFAMILY PROTEIN"/>
    <property type="match status" value="1"/>
</dbReference>
<dbReference type="GO" id="GO:0016020">
    <property type="term" value="C:membrane"/>
    <property type="evidence" value="ECO:0007669"/>
    <property type="project" value="UniProtKB-SubCell"/>
</dbReference>
<evidence type="ECO:0000313" key="5">
    <source>
        <dbReference type="EMBL" id="KAK7258833.1"/>
    </source>
</evidence>
<dbReference type="SUPFAM" id="SSF56112">
    <property type="entry name" value="Protein kinase-like (PK-like)"/>
    <property type="match status" value="1"/>
</dbReference>
<gene>
    <name evidence="5" type="ORF">RIF29_24421</name>
</gene>
<keyword evidence="3" id="KW-0472">Membrane</keyword>
<evidence type="ECO:0000313" key="6">
    <source>
        <dbReference type="Proteomes" id="UP001372338"/>
    </source>
</evidence>
<keyword evidence="6" id="KW-1185">Reference proteome</keyword>
<comment type="caution">
    <text evidence="5">The sequence shown here is derived from an EMBL/GenBank/DDBJ whole genome shotgun (WGS) entry which is preliminary data.</text>
</comment>
<keyword evidence="2" id="KW-0418">Kinase</keyword>
<evidence type="ECO:0000256" key="1">
    <source>
        <dbReference type="ARBA" id="ARBA00004370"/>
    </source>
</evidence>
<evidence type="ECO:0000259" key="4">
    <source>
        <dbReference type="Pfam" id="PF07714"/>
    </source>
</evidence>
<protein>
    <recommendedName>
        <fullName evidence="4">Serine-threonine/tyrosine-protein kinase catalytic domain-containing protein</fullName>
    </recommendedName>
</protein>
<proteinExistence type="predicted"/>
<name>A0AAN9HWK7_CROPI</name>
<keyword evidence="2" id="KW-0808">Transferase</keyword>
<dbReference type="Pfam" id="PF07714">
    <property type="entry name" value="PK_Tyr_Ser-Thr"/>
    <property type="match status" value="1"/>
</dbReference>
<accession>A0AAN9HWK7</accession>
<dbReference type="InterPro" id="IPR011009">
    <property type="entry name" value="Kinase-like_dom_sf"/>
</dbReference>
<comment type="subcellular location">
    <subcellularLocation>
        <location evidence="1">Membrane</location>
    </subcellularLocation>
</comment>
<sequence length="91" mass="10010">MITEEGMPLEANVQLTSKSDVYSYGVVLLELVTGHVPVDIKQPHGELVLVSWALPRLTNREKVVEMVYKTTVLNEGSNSSPISFHFIIGGV</sequence>
<dbReference type="Gene3D" id="1.10.510.10">
    <property type="entry name" value="Transferase(Phosphotransferase) domain 1"/>
    <property type="match status" value="1"/>
</dbReference>
<organism evidence="5 6">
    <name type="scientific">Crotalaria pallida</name>
    <name type="common">Smooth rattlebox</name>
    <name type="synonym">Crotalaria striata</name>
    <dbReference type="NCBI Taxonomy" id="3830"/>
    <lineage>
        <taxon>Eukaryota</taxon>
        <taxon>Viridiplantae</taxon>
        <taxon>Streptophyta</taxon>
        <taxon>Embryophyta</taxon>
        <taxon>Tracheophyta</taxon>
        <taxon>Spermatophyta</taxon>
        <taxon>Magnoliopsida</taxon>
        <taxon>eudicotyledons</taxon>
        <taxon>Gunneridae</taxon>
        <taxon>Pentapetalae</taxon>
        <taxon>rosids</taxon>
        <taxon>fabids</taxon>
        <taxon>Fabales</taxon>
        <taxon>Fabaceae</taxon>
        <taxon>Papilionoideae</taxon>
        <taxon>50 kb inversion clade</taxon>
        <taxon>genistoids sensu lato</taxon>
        <taxon>core genistoids</taxon>
        <taxon>Crotalarieae</taxon>
        <taxon>Crotalaria</taxon>
    </lineage>
</organism>
<feature type="domain" description="Serine-threonine/tyrosine-protein kinase catalytic" evidence="4">
    <location>
        <begin position="12"/>
        <end position="43"/>
    </location>
</feature>
<dbReference type="PANTHER" id="PTHR47985">
    <property type="entry name" value="OS07G0668900 PROTEIN"/>
    <property type="match status" value="1"/>
</dbReference>
<evidence type="ECO:0000256" key="2">
    <source>
        <dbReference type="ARBA" id="ARBA00022527"/>
    </source>
</evidence>
<dbReference type="AlphaFoldDB" id="A0AAN9HWK7"/>
<reference evidence="5 6" key="1">
    <citation type="submission" date="2024-01" db="EMBL/GenBank/DDBJ databases">
        <title>The genomes of 5 underutilized Papilionoideae crops provide insights into root nodulation and disease resistanc.</title>
        <authorList>
            <person name="Yuan L."/>
        </authorList>
    </citation>
    <scope>NUCLEOTIDE SEQUENCE [LARGE SCALE GENOMIC DNA]</scope>
    <source>
        <strain evidence="5">ZHUSHIDOU_FW_LH</strain>
        <tissue evidence="5">Leaf</tissue>
    </source>
</reference>